<organism evidence="4 5">
    <name type="scientific">Kineosporia succinea</name>
    <dbReference type="NCBI Taxonomy" id="84632"/>
    <lineage>
        <taxon>Bacteria</taxon>
        <taxon>Bacillati</taxon>
        <taxon>Actinomycetota</taxon>
        <taxon>Actinomycetes</taxon>
        <taxon>Kineosporiales</taxon>
        <taxon>Kineosporiaceae</taxon>
        <taxon>Kineosporia</taxon>
    </lineage>
</organism>
<reference evidence="4 5" key="1">
    <citation type="submission" date="2023-07" db="EMBL/GenBank/DDBJ databases">
        <title>Sequencing the genomes of 1000 actinobacteria strains.</title>
        <authorList>
            <person name="Klenk H.-P."/>
        </authorList>
    </citation>
    <scope>NUCLEOTIDE SEQUENCE [LARGE SCALE GENOMIC DNA]</scope>
    <source>
        <strain evidence="4 5">DSM 44388</strain>
    </source>
</reference>
<gene>
    <name evidence="4" type="ORF">J2S57_000127</name>
</gene>
<feature type="chain" id="PRO_5045723775" evidence="3">
    <location>
        <begin position="22"/>
        <end position="440"/>
    </location>
</feature>
<dbReference type="RefSeq" id="WP_307236826.1">
    <property type="nucleotide sequence ID" value="NZ_JAUSQZ010000001.1"/>
</dbReference>
<evidence type="ECO:0000256" key="3">
    <source>
        <dbReference type="SAM" id="SignalP"/>
    </source>
</evidence>
<keyword evidence="3" id="KW-0732">Signal</keyword>
<proteinExistence type="inferred from homology"/>
<dbReference type="InterPro" id="IPR050490">
    <property type="entry name" value="Bact_solute-bd_prot1"/>
</dbReference>
<dbReference type="SUPFAM" id="SSF53850">
    <property type="entry name" value="Periplasmic binding protein-like II"/>
    <property type="match status" value="1"/>
</dbReference>
<evidence type="ECO:0000313" key="5">
    <source>
        <dbReference type="Proteomes" id="UP001235712"/>
    </source>
</evidence>
<dbReference type="PANTHER" id="PTHR43649:SF29">
    <property type="entry name" value="OSMOPROTECTIVE COMPOUNDS-BINDING PROTEIN GGTB"/>
    <property type="match status" value="1"/>
</dbReference>
<comment type="similarity">
    <text evidence="1">Belongs to the bacterial solute-binding protein 1 family.</text>
</comment>
<dbReference type="PANTHER" id="PTHR43649">
    <property type="entry name" value="ARABINOSE-BINDING PROTEIN-RELATED"/>
    <property type="match status" value="1"/>
</dbReference>
<keyword evidence="2" id="KW-0813">Transport</keyword>
<evidence type="ECO:0000313" key="4">
    <source>
        <dbReference type="EMBL" id="MDP9824378.1"/>
    </source>
</evidence>
<name>A0ABT9NVC3_9ACTN</name>
<feature type="signal peptide" evidence="3">
    <location>
        <begin position="1"/>
        <end position="21"/>
    </location>
</feature>
<accession>A0ABT9NVC3</accession>
<dbReference type="Gene3D" id="3.40.190.10">
    <property type="entry name" value="Periplasmic binding protein-like II"/>
    <property type="match status" value="1"/>
</dbReference>
<protein>
    <submittedName>
        <fullName evidence="4">Raffinose/stachyose/melibiose transport system substrate-binding protein</fullName>
    </submittedName>
</protein>
<dbReference type="PROSITE" id="PS51257">
    <property type="entry name" value="PROKAR_LIPOPROTEIN"/>
    <property type="match status" value="1"/>
</dbReference>
<dbReference type="EMBL" id="JAUSQZ010000001">
    <property type="protein sequence ID" value="MDP9824378.1"/>
    <property type="molecule type" value="Genomic_DNA"/>
</dbReference>
<evidence type="ECO:0000256" key="2">
    <source>
        <dbReference type="ARBA" id="ARBA00022448"/>
    </source>
</evidence>
<dbReference type="Proteomes" id="UP001235712">
    <property type="component" value="Unassembled WGS sequence"/>
</dbReference>
<sequence length="440" mass="47869">MGQRRIVTGSALALTATLLLAACSGGSDSAGSSEDIDTAPKGDGQTLTIWTYESADSAMGIAWDKAMEKFTAETGAKVDFQLKSFEQINQSASQVLNSDSAPDVMEYNKGNATSGLLSSQGLLTDIGPAVEAYGWGDKLSSTLQTTAKYSDAGVMGTGNWYGIPNYGEYVQVYYNKDLFEKYDLEVPTTLDEFTTVLQKFKDEGITPLSESASEYPLGQLIYQLALLNADRQWVTDYQTYTAPADFHDANWTAAATTVKEWVDKGYISKNATGIKAQDAGDAFTAGTNPIFFSGSWWHGTFEKDAKFDWGTFLFPGATMSPGSSGNLWVVPEKSDAKDLAYKFIDITMSPEIQNLLGNNGGVPVAAEDDAITDEKSKELITNFNKLSEQDGLAFYPDWPAPSFYADLNSSLQELVNGTKTVDQVLDQMQADYDKGTEEYK</sequence>
<comment type="caution">
    <text evidence="4">The sequence shown here is derived from an EMBL/GenBank/DDBJ whole genome shotgun (WGS) entry which is preliminary data.</text>
</comment>
<keyword evidence="5" id="KW-1185">Reference proteome</keyword>
<evidence type="ECO:0000256" key="1">
    <source>
        <dbReference type="ARBA" id="ARBA00008520"/>
    </source>
</evidence>
<dbReference type="Pfam" id="PF01547">
    <property type="entry name" value="SBP_bac_1"/>
    <property type="match status" value="1"/>
</dbReference>
<dbReference type="InterPro" id="IPR006059">
    <property type="entry name" value="SBP"/>
</dbReference>